<dbReference type="EMBL" id="BTFZ01000006">
    <property type="protein sequence ID" value="GMM35366.1"/>
    <property type="molecule type" value="Genomic_DNA"/>
</dbReference>
<feature type="transmembrane region" description="Helical" evidence="2">
    <location>
        <begin position="281"/>
        <end position="298"/>
    </location>
</feature>
<keyword evidence="4" id="KW-1185">Reference proteome</keyword>
<dbReference type="Proteomes" id="UP001360560">
    <property type="component" value="Unassembled WGS sequence"/>
</dbReference>
<feature type="compositionally biased region" description="Polar residues" evidence="1">
    <location>
        <begin position="370"/>
        <end position="379"/>
    </location>
</feature>
<dbReference type="RefSeq" id="XP_064852366.1">
    <property type="nucleotide sequence ID" value="XM_064996294.1"/>
</dbReference>
<organism evidence="3 4">
    <name type="scientific">Saccharomycopsis crataegensis</name>
    <dbReference type="NCBI Taxonomy" id="43959"/>
    <lineage>
        <taxon>Eukaryota</taxon>
        <taxon>Fungi</taxon>
        <taxon>Dikarya</taxon>
        <taxon>Ascomycota</taxon>
        <taxon>Saccharomycotina</taxon>
        <taxon>Saccharomycetes</taxon>
        <taxon>Saccharomycopsidaceae</taxon>
        <taxon>Saccharomycopsis</taxon>
    </lineage>
</organism>
<dbReference type="Gene3D" id="1.10.287.920">
    <property type="entry name" value="Pheromone alpha factor receptor"/>
    <property type="match status" value="1"/>
</dbReference>
<reference evidence="3 4" key="1">
    <citation type="journal article" date="2023" name="Elife">
        <title>Identification of key yeast species and microbe-microbe interactions impacting larval growth of Drosophila in the wild.</title>
        <authorList>
            <person name="Mure A."/>
            <person name="Sugiura Y."/>
            <person name="Maeda R."/>
            <person name="Honda K."/>
            <person name="Sakurai N."/>
            <person name="Takahashi Y."/>
            <person name="Watada M."/>
            <person name="Katoh T."/>
            <person name="Gotoh A."/>
            <person name="Gotoh Y."/>
            <person name="Taniguchi I."/>
            <person name="Nakamura K."/>
            <person name="Hayashi T."/>
            <person name="Katayama T."/>
            <person name="Uemura T."/>
            <person name="Hattori Y."/>
        </authorList>
    </citation>
    <scope>NUCLEOTIDE SEQUENCE [LARGE SCALE GENOMIC DNA]</scope>
    <source>
        <strain evidence="3 4">SC-9</strain>
    </source>
</reference>
<feature type="region of interest" description="Disordered" evidence="1">
    <location>
        <begin position="354"/>
        <end position="379"/>
    </location>
</feature>
<protein>
    <submittedName>
        <fullName evidence="3">Alpha-factor pheromone receptor</fullName>
    </submittedName>
</protein>
<dbReference type="PANTHER" id="PTHR28009:SF1">
    <property type="entry name" value="PHEROMONE ALPHA FACTOR RECEPTOR"/>
    <property type="match status" value="1"/>
</dbReference>
<name>A0AAV5QL00_9ASCO</name>
<gene>
    <name evidence="3" type="ORF">DASC09_026910</name>
</gene>
<dbReference type="PRINTS" id="PR00250">
    <property type="entry name" value="GPCRSTE2"/>
</dbReference>
<dbReference type="GO" id="GO:0038038">
    <property type="term" value="C:G protein-coupled receptor homodimeric complex"/>
    <property type="evidence" value="ECO:0007669"/>
    <property type="project" value="TreeGrafter"/>
</dbReference>
<dbReference type="InterPro" id="IPR027458">
    <property type="entry name" value="STE2_TM1-TM2_sf"/>
</dbReference>
<feature type="transmembrane region" description="Helical" evidence="2">
    <location>
        <begin position="211"/>
        <end position="233"/>
    </location>
</feature>
<evidence type="ECO:0000313" key="4">
    <source>
        <dbReference type="Proteomes" id="UP001360560"/>
    </source>
</evidence>
<feature type="transmembrane region" description="Helical" evidence="2">
    <location>
        <begin position="163"/>
        <end position="191"/>
    </location>
</feature>
<evidence type="ECO:0000313" key="3">
    <source>
        <dbReference type="EMBL" id="GMM35366.1"/>
    </source>
</evidence>
<evidence type="ECO:0000256" key="1">
    <source>
        <dbReference type="SAM" id="MobiDB-lite"/>
    </source>
</evidence>
<dbReference type="PANTHER" id="PTHR28009">
    <property type="entry name" value="PHEROMONE ALPHA FACTOR RECEPTOR"/>
    <property type="match status" value="1"/>
</dbReference>
<keyword evidence="2" id="KW-0472">Membrane</keyword>
<dbReference type="GO" id="GO:0004932">
    <property type="term" value="F:mating-type factor pheromone receptor activity"/>
    <property type="evidence" value="ECO:0007669"/>
    <property type="project" value="InterPro"/>
</dbReference>
<feature type="transmembrane region" description="Helical" evidence="2">
    <location>
        <begin position="49"/>
        <end position="68"/>
    </location>
</feature>
<keyword evidence="3" id="KW-0675">Receptor</keyword>
<dbReference type="Pfam" id="PF02116">
    <property type="entry name" value="STE2"/>
    <property type="match status" value="1"/>
</dbReference>
<dbReference type="AlphaFoldDB" id="A0AAV5QL00"/>
<dbReference type="GeneID" id="90073345"/>
<sequence>MSADDAYMEYLMSQNPFEILLNYTTPAGVQQVTFQELDHWLYRQCQGSIIQGIKLGAGIIMILATNMFTRRANKMKPMFWGLQATLFFMCLKSIFYMYYYLSNSGSITFAFSGYYVLDVTNRNMTTVTDLIQVLFVASIQLVLICQVWTLYKIPENGYAKNVLKFVVLGVCIVLAVVNIGFYIVDITFALIEIYNESGETSPIWTFNVPVILFLTSLWFQSFCLIGKLVYCVYLRRQCGMKNFSIYHILFIMSFQSMIIPAMVVIVSYNLNDWTSNTLPEISFFLTAMFLPFSIMWASSRNDSSSPYSTGGFMVNSVSHDDSIYDSEGSLKISDIENIPEEESTISQNYAMYNGEKGIEEQEEDEDEAISPTTLHSRTI</sequence>
<keyword evidence="2" id="KW-1133">Transmembrane helix</keyword>
<feature type="transmembrane region" description="Helical" evidence="2">
    <location>
        <begin position="245"/>
        <end position="269"/>
    </location>
</feature>
<dbReference type="InterPro" id="IPR000366">
    <property type="entry name" value="GPCR_STE2"/>
</dbReference>
<comment type="caution">
    <text evidence="3">The sequence shown here is derived from an EMBL/GenBank/DDBJ whole genome shotgun (WGS) entry which is preliminary data.</text>
</comment>
<feature type="transmembrane region" description="Helical" evidence="2">
    <location>
        <begin position="130"/>
        <end position="151"/>
    </location>
</feature>
<accession>A0AAV5QL00</accession>
<keyword evidence="2" id="KW-0812">Transmembrane</keyword>
<dbReference type="GO" id="GO:0000750">
    <property type="term" value="P:pheromone-dependent signal transduction involved in conjugation with cellular fusion"/>
    <property type="evidence" value="ECO:0007669"/>
    <property type="project" value="TreeGrafter"/>
</dbReference>
<proteinExistence type="predicted"/>
<evidence type="ECO:0000256" key="2">
    <source>
        <dbReference type="SAM" id="Phobius"/>
    </source>
</evidence>